<dbReference type="InterPro" id="IPR038717">
    <property type="entry name" value="Tc1-like_DDE_dom"/>
</dbReference>
<evidence type="ECO:0000313" key="2">
    <source>
        <dbReference type="EMBL" id="CAG5046604.1"/>
    </source>
</evidence>
<gene>
    <name evidence="2" type="ORF">PAPOLLO_LOCUS23646</name>
</gene>
<dbReference type="PANTHER" id="PTHR33939">
    <property type="entry name" value="PROTEIN CBG22215"/>
    <property type="match status" value="1"/>
</dbReference>
<dbReference type="PANTHER" id="PTHR33939:SF1">
    <property type="entry name" value="DUF4371 DOMAIN-CONTAINING PROTEIN"/>
    <property type="match status" value="1"/>
</dbReference>
<dbReference type="OrthoDB" id="2266637at2759"/>
<organism evidence="2 3">
    <name type="scientific">Parnassius apollo</name>
    <name type="common">Apollo butterfly</name>
    <name type="synonym">Papilio apollo</name>
    <dbReference type="NCBI Taxonomy" id="110799"/>
    <lineage>
        <taxon>Eukaryota</taxon>
        <taxon>Metazoa</taxon>
        <taxon>Ecdysozoa</taxon>
        <taxon>Arthropoda</taxon>
        <taxon>Hexapoda</taxon>
        <taxon>Insecta</taxon>
        <taxon>Pterygota</taxon>
        <taxon>Neoptera</taxon>
        <taxon>Endopterygota</taxon>
        <taxon>Lepidoptera</taxon>
        <taxon>Glossata</taxon>
        <taxon>Ditrysia</taxon>
        <taxon>Papilionoidea</taxon>
        <taxon>Papilionidae</taxon>
        <taxon>Parnassiinae</taxon>
        <taxon>Parnassini</taxon>
        <taxon>Parnassius</taxon>
        <taxon>Parnassius</taxon>
    </lineage>
</organism>
<reference evidence="2" key="1">
    <citation type="submission" date="2021-04" db="EMBL/GenBank/DDBJ databases">
        <authorList>
            <person name="Tunstrom K."/>
        </authorList>
    </citation>
    <scope>NUCLEOTIDE SEQUENCE</scope>
</reference>
<keyword evidence="3" id="KW-1185">Reference proteome</keyword>
<dbReference type="Pfam" id="PF13358">
    <property type="entry name" value="DDE_3"/>
    <property type="match status" value="1"/>
</dbReference>
<proteinExistence type="predicted"/>
<dbReference type="AlphaFoldDB" id="A0A8S3XZ02"/>
<evidence type="ECO:0000259" key="1">
    <source>
        <dbReference type="Pfam" id="PF13358"/>
    </source>
</evidence>
<protein>
    <submittedName>
        <fullName evidence="2">(apollo) hypothetical protein</fullName>
    </submittedName>
</protein>
<evidence type="ECO:0000313" key="3">
    <source>
        <dbReference type="Proteomes" id="UP000691718"/>
    </source>
</evidence>
<name>A0A8S3XZ02_PARAO</name>
<feature type="domain" description="Tc1-like transposase DDE" evidence="1">
    <location>
        <begin position="111"/>
        <end position="212"/>
    </location>
</feature>
<dbReference type="EMBL" id="CAJQZP010001441">
    <property type="protein sequence ID" value="CAG5046604.1"/>
    <property type="molecule type" value="Genomic_DNA"/>
</dbReference>
<comment type="caution">
    <text evidence="2">The sequence shown here is derived from an EMBL/GenBank/DDBJ whole genome shotgun (WGS) entry which is preliminary data.</text>
</comment>
<dbReference type="Proteomes" id="UP000691718">
    <property type="component" value="Unassembled WGS sequence"/>
</dbReference>
<accession>A0A8S3XZ02</accession>
<sequence length="319" mass="36800">MKEKQSSAPVIPFERVNERVAAATGISLRTVARITNEGKLAEESSSKIVTPGKKRKTRKVNKLLRLLKEEIGFTGSREILRQHIKKIGFRYKKTKSNRKVLMELNDITAWRALYLQTIKRNDETEKLPVVYLDETYIHSGHTAGKCWQDDDEEEYTRPQLLEIVNRYKPKPVYAVDAILKGLGHKISRLPPYHCDLNPIEMIWASMKRKVAEVNIGKPANQMPEMVQEAFNSIPVEEWCNHCAHVKKLEEEYRSKDGYLDAPFIVELCSESEESSDDDSQDESDEEFNSIEPLAIVHAEHNYSKKNLKFVSYCIIVFML</sequence>